<evidence type="ECO:0008006" key="5">
    <source>
        <dbReference type="Google" id="ProtNLM"/>
    </source>
</evidence>
<feature type="compositionally biased region" description="Pro residues" evidence="1">
    <location>
        <begin position="484"/>
        <end position="505"/>
    </location>
</feature>
<feature type="region of interest" description="Disordered" evidence="1">
    <location>
        <begin position="23"/>
        <end position="42"/>
    </location>
</feature>
<dbReference type="OrthoDB" id="556646at2759"/>
<dbReference type="InParanoid" id="A0A2V0P994"/>
<dbReference type="EMBL" id="BDRX01000080">
    <property type="protein sequence ID" value="GBF96428.1"/>
    <property type="molecule type" value="Genomic_DNA"/>
</dbReference>
<feature type="signal peptide" evidence="2">
    <location>
        <begin position="1"/>
        <end position="21"/>
    </location>
</feature>
<name>A0A2V0P994_9CHLO</name>
<feature type="compositionally biased region" description="Pro residues" evidence="1">
    <location>
        <begin position="425"/>
        <end position="446"/>
    </location>
</feature>
<dbReference type="STRING" id="307507.A0A2V0P994"/>
<feature type="compositionally biased region" description="Low complexity" evidence="1">
    <location>
        <begin position="459"/>
        <end position="483"/>
    </location>
</feature>
<accession>A0A2V0P994</accession>
<evidence type="ECO:0000313" key="3">
    <source>
        <dbReference type="EMBL" id="GBF96428.1"/>
    </source>
</evidence>
<organism evidence="3 4">
    <name type="scientific">Raphidocelis subcapitata</name>
    <dbReference type="NCBI Taxonomy" id="307507"/>
    <lineage>
        <taxon>Eukaryota</taxon>
        <taxon>Viridiplantae</taxon>
        <taxon>Chlorophyta</taxon>
        <taxon>core chlorophytes</taxon>
        <taxon>Chlorophyceae</taxon>
        <taxon>CS clade</taxon>
        <taxon>Sphaeropleales</taxon>
        <taxon>Selenastraceae</taxon>
        <taxon>Raphidocelis</taxon>
    </lineage>
</organism>
<keyword evidence="4" id="KW-1185">Reference proteome</keyword>
<protein>
    <recommendedName>
        <fullName evidence="5">Tyrosine-protein kinase ephrin type A/B receptor-like domain-containing protein</fullName>
    </recommendedName>
</protein>
<dbReference type="AlphaFoldDB" id="A0A2V0P994"/>
<proteinExistence type="predicted"/>
<feature type="region of interest" description="Disordered" evidence="1">
    <location>
        <begin position="530"/>
        <end position="550"/>
    </location>
</feature>
<evidence type="ECO:0000256" key="1">
    <source>
        <dbReference type="SAM" id="MobiDB-lite"/>
    </source>
</evidence>
<sequence>MASAPFTLLVLLALAAGAARADDADAAPPASPLPPPPPPPPPAFSLNCSALMPGCKSCALTDRAAGRRLLGSLDALADASTQAQQQFTATVYEQPSNFACLGCDAAAGYKLNPGLGRCECIQGFGSKSQDAKCGRCGAGEMSRGGFMAQCKECSDYAWNNDYSNACVCISGTYGRTDPSTGVASCAICPSCAPVSTEGSPSLKNCTSCGINQEPSEDLSMCVVLGTGVSGVNFQAKKALDAKYATLDALKAADVVPDGWQFIPGNDTTPLQLGTGLADALNGSKLVDTDFFSEVTPGMEGVYNATYHLIDAILGFNRTTVGGTVGGTAGTGAGTTGGAASANGTKAAGAAAAAAGAAGGAAAAGTPALYGALALLPSLFNGGAALAQAGGAISGASKGVALAGAAWQLTKQLRETAAAMATLKPSPSPKLAPPSSLPLPLPLPSPAPVVDGPTSPSPAPAAALSPSPAAVKASPSPSPAAKASPSPPSPLPSPKPASPSPGPLAAPSPAASPAAGFALAPARCRRAAPITARRGQALSPALAQTRGGPSGMAGALAVAAAQAGLAAAVPGR</sequence>
<feature type="compositionally biased region" description="Pro residues" evidence="1">
    <location>
        <begin position="29"/>
        <end position="42"/>
    </location>
</feature>
<feature type="region of interest" description="Disordered" evidence="1">
    <location>
        <begin position="421"/>
        <end position="514"/>
    </location>
</feature>
<gene>
    <name evidence="3" type="ORF">Rsub_09227</name>
</gene>
<dbReference type="Proteomes" id="UP000247498">
    <property type="component" value="Unassembled WGS sequence"/>
</dbReference>
<reference evidence="3 4" key="1">
    <citation type="journal article" date="2018" name="Sci. Rep.">
        <title>Raphidocelis subcapitata (=Pseudokirchneriella subcapitata) provides an insight into genome evolution and environmental adaptations in the Sphaeropleales.</title>
        <authorList>
            <person name="Suzuki S."/>
            <person name="Yamaguchi H."/>
            <person name="Nakajima N."/>
            <person name="Kawachi M."/>
        </authorList>
    </citation>
    <scope>NUCLEOTIDE SEQUENCE [LARGE SCALE GENOMIC DNA]</scope>
    <source>
        <strain evidence="3 4">NIES-35</strain>
    </source>
</reference>
<comment type="caution">
    <text evidence="3">The sequence shown here is derived from an EMBL/GenBank/DDBJ whole genome shotgun (WGS) entry which is preliminary data.</text>
</comment>
<feature type="chain" id="PRO_5016130707" description="Tyrosine-protein kinase ephrin type A/B receptor-like domain-containing protein" evidence="2">
    <location>
        <begin position="22"/>
        <end position="571"/>
    </location>
</feature>
<evidence type="ECO:0000256" key="2">
    <source>
        <dbReference type="SAM" id="SignalP"/>
    </source>
</evidence>
<keyword evidence="2" id="KW-0732">Signal</keyword>
<evidence type="ECO:0000313" key="4">
    <source>
        <dbReference type="Proteomes" id="UP000247498"/>
    </source>
</evidence>